<dbReference type="GO" id="GO:0016853">
    <property type="term" value="F:isomerase activity"/>
    <property type="evidence" value="ECO:0007669"/>
    <property type="project" value="UniProtKB-KW"/>
</dbReference>
<dbReference type="InterPro" id="IPR026286">
    <property type="entry name" value="MaiA/AMDase"/>
</dbReference>
<dbReference type="Gene3D" id="3.40.50.12500">
    <property type="match status" value="1"/>
</dbReference>
<keyword evidence="1" id="KW-0413">Isomerase</keyword>
<dbReference type="PIRSF" id="PIRSF015736">
    <property type="entry name" value="MI"/>
    <property type="match status" value="1"/>
</dbReference>
<dbReference type="AlphaFoldDB" id="A0A4R3RDC3"/>
<evidence type="ECO:0000313" key="2">
    <source>
        <dbReference type="Proteomes" id="UP000295507"/>
    </source>
</evidence>
<reference evidence="1 2" key="1">
    <citation type="submission" date="2019-03" db="EMBL/GenBank/DDBJ databases">
        <title>Genomic Encyclopedia of Type Strains, Phase IV (KMG-V): Genome sequencing to study the core and pangenomes of soil and plant-associated prokaryotes.</title>
        <authorList>
            <person name="Whitman W."/>
        </authorList>
    </citation>
    <scope>NUCLEOTIDE SEQUENCE [LARGE SCALE GENOMIC DNA]</scope>
    <source>
        <strain evidence="1 2">IE4868</strain>
    </source>
</reference>
<gene>
    <name evidence="1" type="ORF">EV129_1306</name>
</gene>
<sequence length="260" mass="28250">MNENTNVSRITGRIFKGTTEPHAGIAATVGLIVLSTDEVGADAFTSLMPRTIRTLVTRTAYDDDEATGEFQIRDSYKAVADEFPRGDRLDILAFSCTSATVATGKERLLNCLSGARPGIKYTSPGIAGHKALHHIGARRVALLTPYGVNTHKAFLPFFHLDGFEVVSDGTFNKDTDEEIGELTRTSLFDAAHELVEGQSADALFVSCTATPIVPHIEELERELKIPVISSSQAMAWDVLRMVGYNQSIEGYGELMRLSGV</sequence>
<accession>A0A4R3RDC3</accession>
<dbReference type="EMBL" id="SMBK01000030">
    <property type="protein sequence ID" value="TCU31312.1"/>
    <property type="molecule type" value="Genomic_DNA"/>
</dbReference>
<dbReference type="Pfam" id="PF17645">
    <property type="entry name" value="Amdase"/>
    <property type="match status" value="1"/>
</dbReference>
<dbReference type="PANTHER" id="PTHR40267:SF1">
    <property type="entry name" value="BLR3294 PROTEIN"/>
    <property type="match status" value="1"/>
</dbReference>
<protein>
    <submittedName>
        <fullName evidence="1">Maleate isomerase</fullName>
    </submittedName>
</protein>
<name>A0A4R3RDC3_9HYPH</name>
<proteinExistence type="predicted"/>
<comment type="caution">
    <text evidence="1">The sequence shown here is derived from an EMBL/GenBank/DDBJ whole genome shotgun (WGS) entry which is preliminary data.</text>
</comment>
<dbReference type="RefSeq" id="WP_132554382.1">
    <property type="nucleotide sequence ID" value="NZ_SMBK01000030.1"/>
</dbReference>
<organism evidence="1 2">
    <name type="scientific">Rhizobium azibense</name>
    <dbReference type="NCBI Taxonomy" id="1136135"/>
    <lineage>
        <taxon>Bacteria</taxon>
        <taxon>Pseudomonadati</taxon>
        <taxon>Pseudomonadota</taxon>
        <taxon>Alphaproteobacteria</taxon>
        <taxon>Hyphomicrobiales</taxon>
        <taxon>Rhizobiaceae</taxon>
        <taxon>Rhizobium/Agrobacterium group</taxon>
        <taxon>Rhizobium</taxon>
    </lineage>
</organism>
<dbReference type="Proteomes" id="UP000295507">
    <property type="component" value="Unassembled WGS sequence"/>
</dbReference>
<evidence type="ECO:0000313" key="1">
    <source>
        <dbReference type="EMBL" id="TCU31312.1"/>
    </source>
</evidence>
<dbReference type="InterPro" id="IPR053714">
    <property type="entry name" value="Iso_Racemase_Enz_sf"/>
</dbReference>
<dbReference type="PANTHER" id="PTHR40267">
    <property type="entry name" value="BLR3294 PROTEIN"/>
    <property type="match status" value="1"/>
</dbReference>